<name>A0A6V7CHL3_9XANT</name>
<protein>
    <recommendedName>
        <fullName evidence="1">Fido domain-containing protein</fullName>
    </recommendedName>
</protein>
<evidence type="ECO:0000313" key="2">
    <source>
        <dbReference type="EMBL" id="CAD0316712.1"/>
    </source>
</evidence>
<organism evidence="2 3">
    <name type="scientific">Xanthomonas hortorum pv. vitians</name>
    <dbReference type="NCBI Taxonomy" id="83224"/>
    <lineage>
        <taxon>Bacteria</taxon>
        <taxon>Pseudomonadati</taxon>
        <taxon>Pseudomonadota</taxon>
        <taxon>Gammaproteobacteria</taxon>
        <taxon>Lysobacterales</taxon>
        <taxon>Lysobacteraceae</taxon>
        <taxon>Xanthomonas</taxon>
    </lineage>
</organism>
<dbReference type="EMBL" id="LR828257">
    <property type="protein sequence ID" value="CAD0316721.1"/>
    <property type="molecule type" value="Genomic_DNA"/>
</dbReference>
<feature type="domain" description="Fido" evidence="1">
    <location>
        <begin position="88"/>
        <end position="233"/>
    </location>
</feature>
<dbReference type="InterPro" id="IPR003812">
    <property type="entry name" value="Fido"/>
</dbReference>
<dbReference type="PROSITE" id="PS51459">
    <property type="entry name" value="FIDO"/>
    <property type="match status" value="1"/>
</dbReference>
<dbReference type="SUPFAM" id="SSF140931">
    <property type="entry name" value="Fic-like"/>
    <property type="match status" value="1"/>
</dbReference>
<evidence type="ECO:0000313" key="3">
    <source>
        <dbReference type="Proteomes" id="UP000515406"/>
    </source>
</evidence>
<dbReference type="Proteomes" id="UP000515406">
    <property type="component" value="Chromosome"/>
</dbReference>
<proteinExistence type="predicted"/>
<sequence length="254" mass="28361">MPLPPPAPPAVLAERLRDCELKLPAIVHCARPCEKLWAYRGQPALQSAVCELRHPLSVHMRMPPFDLTAMAKAETLEMQIYQQWRRSLRGPLVMADVQRFVALCTSRDGDLRTAPVWIRAYDGRTQLAMVSAELASARWPDLLRQLAAGGLGNGMRAAVQLLALANNAHAFADGNGRLGRALFNFCLHRAGLRDGCYVPLKMLTVLSRGGYELRLREAELYGRWDGLYAYHCAAIKLYLWLGKQPSSPDQNEDV</sequence>
<evidence type="ECO:0000259" key="1">
    <source>
        <dbReference type="PROSITE" id="PS51459"/>
    </source>
</evidence>
<gene>
    <name evidence="2" type="ORF">CFBP498_13600</name>
</gene>
<accession>A0A6V7CHL3</accession>
<dbReference type="Pfam" id="PF02661">
    <property type="entry name" value="Fic"/>
    <property type="match status" value="1"/>
</dbReference>
<dbReference type="InterPro" id="IPR036597">
    <property type="entry name" value="Fido-like_dom_sf"/>
</dbReference>
<keyword evidence="3" id="KW-1185">Reference proteome</keyword>
<dbReference type="EMBL" id="LR828257">
    <property type="protein sequence ID" value="CAD0316712.1"/>
    <property type="molecule type" value="Genomic_DNA"/>
</dbReference>
<reference evidence="2 3" key="1">
    <citation type="submission" date="2020-07" db="EMBL/GenBank/DDBJ databases">
        <authorList>
            <person name="Pothier F. J."/>
        </authorList>
    </citation>
    <scope>NUCLEOTIDE SEQUENCE [LARGE SCALE GENOMIC DNA]</scope>
    <source>
        <strain evidence="2 3">CFBP 498</strain>
    </source>
</reference>
<dbReference type="AlphaFoldDB" id="A0A6V7CHL3"/>
<dbReference type="Gene3D" id="1.10.3290.10">
    <property type="entry name" value="Fido-like domain"/>
    <property type="match status" value="1"/>
</dbReference>